<dbReference type="OrthoDB" id="57542at2157"/>
<organism evidence="1 2">
    <name type="scientific">Acidianus brierleyi</name>
    <dbReference type="NCBI Taxonomy" id="41673"/>
    <lineage>
        <taxon>Archaea</taxon>
        <taxon>Thermoproteota</taxon>
        <taxon>Thermoprotei</taxon>
        <taxon>Sulfolobales</taxon>
        <taxon>Sulfolobaceae</taxon>
        <taxon>Acidianus</taxon>
    </lineage>
</organism>
<dbReference type="InterPro" id="IPR029044">
    <property type="entry name" value="Nucleotide-diphossugar_trans"/>
</dbReference>
<protein>
    <recommendedName>
        <fullName evidence="3">Glycosyltransferase family 2 protein</fullName>
    </recommendedName>
</protein>
<dbReference type="EMBL" id="CP029289">
    <property type="protein sequence ID" value="AWR95680.1"/>
    <property type="molecule type" value="Genomic_DNA"/>
</dbReference>
<gene>
    <name evidence="1" type="ORF">DFR85_14885</name>
</gene>
<dbReference type="SUPFAM" id="SSF53448">
    <property type="entry name" value="Nucleotide-diphospho-sugar transferases"/>
    <property type="match status" value="1"/>
</dbReference>
<reference evidence="1 2" key="1">
    <citation type="submission" date="2018-05" db="EMBL/GenBank/DDBJ databases">
        <title>Complete Genome Sequences of Extremely Thermoacidophilic, Metal-Mobilizing Type-Strain Members of the Archaeal Family Sulfolobaceae: Acidianus brierleyi DSM-1651T, Acidianus sulfidivorans DSM-18786T, Metallosphaera hakonensis DSM-7519T, and Metallosphaera prunae DSM-10039T.</title>
        <authorList>
            <person name="Counts J.A."/>
            <person name="Kelly R.M."/>
        </authorList>
    </citation>
    <scope>NUCLEOTIDE SEQUENCE [LARGE SCALE GENOMIC DNA]</scope>
    <source>
        <strain evidence="1 2">DSM 1651</strain>
    </source>
</reference>
<name>A0A2U9II43_9CREN</name>
<evidence type="ECO:0000313" key="2">
    <source>
        <dbReference type="Proteomes" id="UP000248044"/>
    </source>
</evidence>
<proteinExistence type="predicted"/>
<dbReference type="AlphaFoldDB" id="A0A2U9II43"/>
<dbReference type="Proteomes" id="UP000248044">
    <property type="component" value="Chromosome"/>
</dbReference>
<keyword evidence="2" id="KW-1185">Reference proteome</keyword>
<dbReference type="GeneID" id="36833467"/>
<sequence length="291" mass="33321">MEFRMIEDMFSSEDPSIVEKIYSLDRNSIIEWMRKRDTAQMKVWQTGNDDIAVVIPTADVESERAKESMRIFSGAKIVMVESKGSFFNYARSVNKGLSVALESSPRWVVISNDDVHGIDNLKKLKDELSTSSKGMVLAKPSRYHSYKVSLIKVKPYFLKGMNFIGKFMKIPPAEVYSYLQTKYGAKLGVTTLTIIDSMIGLMRNFAGEVKDSFVNGGSFMVLNRRAINGKVFDETFINGYEDVYLSMKMRNDMEIVNFRINEERGASLGFGKLRFYRSFVNEVYLNYLLWG</sequence>
<evidence type="ECO:0008006" key="3">
    <source>
        <dbReference type="Google" id="ProtNLM"/>
    </source>
</evidence>
<evidence type="ECO:0000313" key="1">
    <source>
        <dbReference type="EMBL" id="AWR95680.1"/>
    </source>
</evidence>
<dbReference type="KEGG" id="abri:DFR85_14885"/>
<dbReference type="RefSeq" id="WP_110271558.1">
    <property type="nucleotide sequence ID" value="NZ_CP029289.2"/>
</dbReference>
<accession>A0A2U9II43</accession>